<evidence type="ECO:0000256" key="1">
    <source>
        <dbReference type="ARBA" id="ARBA00022737"/>
    </source>
</evidence>
<comment type="caution">
    <text evidence="5">The sequence shown here is derived from an EMBL/GenBank/DDBJ whole genome shotgun (WGS) entry which is preliminary data.</text>
</comment>
<evidence type="ECO:0000256" key="3">
    <source>
        <dbReference type="PROSITE-ProRule" id="PRU00339"/>
    </source>
</evidence>
<proteinExistence type="predicted"/>
<keyword evidence="2 3" id="KW-0802">TPR repeat</keyword>
<dbReference type="PROSITE" id="PS50005">
    <property type="entry name" value="TPR"/>
    <property type="match status" value="3"/>
</dbReference>
<evidence type="ECO:0000313" key="6">
    <source>
        <dbReference type="Proteomes" id="UP000654604"/>
    </source>
</evidence>
<evidence type="ECO:0000256" key="2">
    <source>
        <dbReference type="ARBA" id="ARBA00022803"/>
    </source>
</evidence>
<dbReference type="InterPro" id="IPR029044">
    <property type="entry name" value="Nucleotide-diphossugar_trans"/>
</dbReference>
<dbReference type="CDD" id="cd02511">
    <property type="entry name" value="Beta4Glucosyltransferase"/>
    <property type="match status" value="1"/>
</dbReference>
<dbReference type="Pfam" id="PF00535">
    <property type="entry name" value="Glycos_transf_2"/>
    <property type="match status" value="1"/>
</dbReference>
<dbReference type="InterPro" id="IPR019734">
    <property type="entry name" value="TPR_rpt"/>
</dbReference>
<dbReference type="Proteomes" id="UP000654604">
    <property type="component" value="Unassembled WGS sequence"/>
</dbReference>
<evidence type="ECO:0000313" key="5">
    <source>
        <dbReference type="EMBL" id="MBE9222511.1"/>
    </source>
</evidence>
<dbReference type="PANTHER" id="PTHR43630">
    <property type="entry name" value="POLY-BETA-1,6-N-ACETYL-D-GLUCOSAMINE SYNTHASE"/>
    <property type="match status" value="1"/>
</dbReference>
<protein>
    <submittedName>
        <fullName evidence="5">Tetratricopeptide repeat protein</fullName>
    </submittedName>
</protein>
<evidence type="ECO:0000259" key="4">
    <source>
        <dbReference type="Pfam" id="PF00535"/>
    </source>
</evidence>
<dbReference type="SMART" id="SM00028">
    <property type="entry name" value="TPR"/>
    <property type="match status" value="5"/>
</dbReference>
<dbReference type="SUPFAM" id="SSF48452">
    <property type="entry name" value="TPR-like"/>
    <property type="match status" value="1"/>
</dbReference>
<accession>A0ABR9V4N8</accession>
<feature type="repeat" description="TPR" evidence="3">
    <location>
        <begin position="345"/>
        <end position="378"/>
    </location>
</feature>
<feature type="repeat" description="TPR" evidence="3">
    <location>
        <begin position="311"/>
        <end position="344"/>
    </location>
</feature>
<dbReference type="RefSeq" id="WP_193800670.1">
    <property type="nucleotide sequence ID" value="NZ_JADEWC010000013.1"/>
</dbReference>
<dbReference type="Gene3D" id="3.90.550.10">
    <property type="entry name" value="Spore Coat Polysaccharide Biosynthesis Protein SpsA, Chain A"/>
    <property type="match status" value="1"/>
</dbReference>
<feature type="repeat" description="TPR" evidence="3">
    <location>
        <begin position="277"/>
        <end position="310"/>
    </location>
</feature>
<dbReference type="PANTHER" id="PTHR43630:SF2">
    <property type="entry name" value="GLYCOSYLTRANSFERASE"/>
    <property type="match status" value="1"/>
</dbReference>
<keyword evidence="1" id="KW-0677">Repeat</keyword>
<dbReference type="InterPro" id="IPR001173">
    <property type="entry name" value="Glyco_trans_2-like"/>
</dbReference>
<dbReference type="PROSITE" id="PS50293">
    <property type="entry name" value="TPR_REGION"/>
    <property type="match status" value="1"/>
</dbReference>
<dbReference type="Gene3D" id="1.25.40.10">
    <property type="entry name" value="Tetratricopeptide repeat domain"/>
    <property type="match status" value="2"/>
</dbReference>
<reference evidence="5 6" key="1">
    <citation type="submission" date="2020-10" db="EMBL/GenBank/DDBJ databases">
        <authorList>
            <person name="Castelo-Branco R."/>
            <person name="Eusebio N."/>
            <person name="Adriana R."/>
            <person name="Vieira A."/>
            <person name="Brugerolle De Fraissinette N."/>
            <person name="Rezende De Castro R."/>
            <person name="Schneider M.P."/>
            <person name="Vasconcelos V."/>
            <person name="Leao P.N."/>
        </authorList>
    </citation>
    <scope>NUCLEOTIDE SEQUENCE [LARGE SCALE GENOMIC DNA]</scope>
    <source>
        <strain evidence="5 6">LEGE 03274</strain>
    </source>
</reference>
<organism evidence="5 6">
    <name type="scientific">Cyanobacterium stanieri LEGE 03274</name>
    <dbReference type="NCBI Taxonomy" id="1828756"/>
    <lineage>
        <taxon>Bacteria</taxon>
        <taxon>Bacillati</taxon>
        <taxon>Cyanobacteriota</taxon>
        <taxon>Cyanophyceae</taxon>
        <taxon>Oscillatoriophycideae</taxon>
        <taxon>Chroococcales</taxon>
        <taxon>Geminocystaceae</taxon>
        <taxon>Cyanobacterium</taxon>
    </lineage>
</organism>
<name>A0ABR9V4N8_9CHRO</name>
<keyword evidence="6" id="KW-1185">Reference proteome</keyword>
<dbReference type="EMBL" id="JADEWC010000013">
    <property type="protein sequence ID" value="MBE9222511.1"/>
    <property type="molecule type" value="Genomic_DNA"/>
</dbReference>
<dbReference type="SUPFAM" id="SSF53448">
    <property type="entry name" value="Nucleotide-diphospho-sugar transferases"/>
    <property type="match status" value="1"/>
</dbReference>
<dbReference type="InterPro" id="IPR011990">
    <property type="entry name" value="TPR-like_helical_dom_sf"/>
</dbReference>
<dbReference type="Pfam" id="PF07719">
    <property type="entry name" value="TPR_2"/>
    <property type="match status" value="1"/>
</dbReference>
<dbReference type="Pfam" id="PF13414">
    <property type="entry name" value="TPR_11"/>
    <property type="match status" value="1"/>
</dbReference>
<gene>
    <name evidence="5" type="ORF">IQ215_07345</name>
</gene>
<sequence length="398" mass="44900">MSSISLCMIVKDEAKSLPNCLNSVKDFVSEMVIVDTGSTDDTREVAQGFGAKVVDYEWNNNFADARNFGLGFVESDWVLVLDADEVFNGEVFPAIEKAVGKDDNLVVNLIRHEVGANSSPYSLLSRLFRRHPQINFSRPYHALIDDAVEGLREEEGHWQVVDLAQVAIAHYGYQPAIIEAQDKAQRGRVAMESYLKENPNDSYVCSKLGALYLQLGEKKKGLKLLTKGLKLHGSSPATTFELHYHLANALVRDSQIDSAIKHYDKAIALPLLPMIKLGAYHNYASLSYQQKEYLKAIELYQECLKIQPNFALVYYNLGLCYKALGRNFKAITAYQNAIKLNPNDAYAYQNLGLLLYRQAQYEDSQKALQQAVMLHRQQNPNFAIQLEQELRAIGFSFE</sequence>
<dbReference type="InterPro" id="IPR013105">
    <property type="entry name" value="TPR_2"/>
</dbReference>
<feature type="domain" description="Glycosyltransferase 2-like" evidence="4">
    <location>
        <begin position="5"/>
        <end position="141"/>
    </location>
</feature>